<feature type="region of interest" description="Disordered" evidence="1">
    <location>
        <begin position="477"/>
        <end position="500"/>
    </location>
</feature>
<feature type="compositionally biased region" description="Low complexity" evidence="1">
    <location>
        <begin position="19"/>
        <end position="43"/>
    </location>
</feature>
<feature type="compositionally biased region" description="Polar residues" evidence="1">
    <location>
        <begin position="1"/>
        <end position="12"/>
    </location>
</feature>
<proteinExistence type="predicted"/>
<comment type="caution">
    <text evidence="3">The sequence shown here is derived from an EMBL/GenBank/DDBJ whole genome shotgun (WGS) entry which is preliminary data.</text>
</comment>
<feature type="region of interest" description="Disordered" evidence="1">
    <location>
        <begin position="1"/>
        <end position="181"/>
    </location>
</feature>
<feature type="compositionally biased region" description="Pro residues" evidence="1">
    <location>
        <begin position="52"/>
        <end position="62"/>
    </location>
</feature>
<feature type="compositionally biased region" description="Low complexity" evidence="1">
    <location>
        <begin position="63"/>
        <end position="95"/>
    </location>
</feature>
<feature type="compositionally biased region" description="Low complexity" evidence="1">
    <location>
        <begin position="112"/>
        <end position="176"/>
    </location>
</feature>
<feature type="compositionally biased region" description="Basic and acidic residues" evidence="1">
    <location>
        <begin position="218"/>
        <end position="228"/>
    </location>
</feature>
<protein>
    <recommendedName>
        <fullName evidence="5">Mid2 domain-containing protein</fullName>
    </recommendedName>
</protein>
<evidence type="ECO:0000313" key="4">
    <source>
        <dbReference type="Proteomes" id="UP000472727"/>
    </source>
</evidence>
<gene>
    <name evidence="3" type="ORF">TWF106_005615</name>
</gene>
<dbReference type="Proteomes" id="UP000472727">
    <property type="component" value="Unassembled WGS sequence"/>
</dbReference>
<feature type="region of interest" description="Disordered" evidence="1">
    <location>
        <begin position="351"/>
        <end position="435"/>
    </location>
</feature>
<feature type="compositionally biased region" description="Polar residues" evidence="1">
    <location>
        <begin position="400"/>
        <end position="410"/>
    </location>
</feature>
<dbReference type="AlphaFoldDB" id="A0A7C8U348"/>
<dbReference type="EMBL" id="WIWS01000258">
    <property type="protein sequence ID" value="KAF3195467.1"/>
    <property type="molecule type" value="Genomic_DNA"/>
</dbReference>
<keyword evidence="2" id="KW-0812">Transmembrane</keyword>
<feature type="compositionally biased region" description="Low complexity" evidence="1">
    <location>
        <begin position="239"/>
        <end position="251"/>
    </location>
</feature>
<name>A0A7C8U348_ORBOL</name>
<reference evidence="3 4" key="1">
    <citation type="submission" date="2019-06" db="EMBL/GenBank/DDBJ databases">
        <authorList>
            <person name="Palmer J.M."/>
        </authorList>
    </citation>
    <scope>NUCLEOTIDE SEQUENCE [LARGE SCALE GENOMIC DNA]</scope>
    <source>
        <strain evidence="3 4">TWF106</strain>
    </source>
</reference>
<evidence type="ECO:0008006" key="5">
    <source>
        <dbReference type="Google" id="ProtNLM"/>
    </source>
</evidence>
<organism evidence="3 4">
    <name type="scientific">Orbilia oligospora</name>
    <name type="common">Nematode-trapping fungus</name>
    <name type="synonym">Arthrobotrys oligospora</name>
    <dbReference type="NCBI Taxonomy" id="2813651"/>
    <lineage>
        <taxon>Eukaryota</taxon>
        <taxon>Fungi</taxon>
        <taxon>Dikarya</taxon>
        <taxon>Ascomycota</taxon>
        <taxon>Pezizomycotina</taxon>
        <taxon>Orbiliomycetes</taxon>
        <taxon>Orbiliales</taxon>
        <taxon>Orbiliaceae</taxon>
        <taxon>Orbilia</taxon>
    </lineage>
</organism>
<sequence>MFLDSPFSSSVPTADPTLPEETVPSTTEPTESSTPPPEGTTTTSEEETTTPTPEPTSEPPTSTPVETTTTSDPVPETTSTTEEPTSTTEEPSSTTDLGPEPTPTSTEEETSTTEQESTSTPGVTVITVTPSTSADTTITITTTSVNTDRSTTSPPSSSTQISSSSSSTISATAIPSTGGGGLSQPAKIAIAIIIPIFGVILFAFVALFIWRRHKKRKDNAEERRKEVEEYGYNPNNDTSGPGPSALAAAGGASHGGDMAEMEAGYRGWGNTAGGRKASAPLSATATTSNTAGAGGYGNANYSGAPTNGGQQYAAPQQPELYGSPPAAAGAIPVAAGVTGAAVLGAAHLEDDAKNRDRHSHSPLLSSPTNRPSTADSSTIGAPATTGPSELDDGLHRGDSVASSRYTNATRQSEDSGAHDAPGNNGHRNTYVSDGNDYYNDVANPYAGDYDYHEHAPEQGYHQPPMIQQVGARRNTRIENPPDTHYAQMPRQGTSGIAQNF</sequence>
<feature type="compositionally biased region" description="Polar residues" evidence="1">
    <location>
        <begin position="490"/>
        <end position="500"/>
    </location>
</feature>
<evidence type="ECO:0000313" key="3">
    <source>
        <dbReference type="EMBL" id="KAF3195467.1"/>
    </source>
</evidence>
<evidence type="ECO:0000256" key="2">
    <source>
        <dbReference type="SAM" id="Phobius"/>
    </source>
</evidence>
<feature type="transmembrane region" description="Helical" evidence="2">
    <location>
        <begin position="188"/>
        <end position="210"/>
    </location>
</feature>
<evidence type="ECO:0000256" key="1">
    <source>
        <dbReference type="SAM" id="MobiDB-lite"/>
    </source>
</evidence>
<keyword evidence="2" id="KW-0472">Membrane</keyword>
<feature type="region of interest" description="Disordered" evidence="1">
    <location>
        <begin position="215"/>
        <end position="255"/>
    </location>
</feature>
<accession>A0A7C8U348</accession>
<feature type="compositionally biased region" description="Polar residues" evidence="1">
    <location>
        <begin position="362"/>
        <end position="379"/>
    </location>
</feature>
<keyword evidence="2" id="KW-1133">Transmembrane helix</keyword>